<dbReference type="AlphaFoldDB" id="A0A183PHL6"/>
<evidence type="ECO:0000313" key="9">
    <source>
        <dbReference type="EMBL" id="VDP64468.1"/>
    </source>
</evidence>
<keyword evidence="10" id="KW-1185">Reference proteome</keyword>
<dbReference type="Pfam" id="PF08511">
    <property type="entry name" value="COQ9"/>
    <property type="match status" value="1"/>
</dbReference>
<dbReference type="EMBL" id="UZAL01033971">
    <property type="protein sequence ID" value="VDP64468.1"/>
    <property type="molecule type" value="Genomic_DNA"/>
</dbReference>
<gene>
    <name evidence="9" type="ORF">SMTD_LOCUS13852</name>
</gene>
<evidence type="ECO:0000256" key="4">
    <source>
        <dbReference type="ARBA" id="ARBA00022688"/>
    </source>
</evidence>
<comment type="similarity">
    <text evidence="3 8">Belongs to the COQ9 family.</text>
</comment>
<keyword evidence="5" id="KW-0809">Transit peptide</keyword>
<protein>
    <recommendedName>
        <fullName evidence="8">Ubiquinone biosynthesis protein</fullName>
    </recommendedName>
</protein>
<reference evidence="9 10" key="1">
    <citation type="submission" date="2018-11" db="EMBL/GenBank/DDBJ databases">
        <authorList>
            <consortium name="Pathogen Informatics"/>
        </authorList>
    </citation>
    <scope>NUCLEOTIDE SEQUENCE [LARGE SCALE GENOMIC DNA]</scope>
    <source>
        <strain>Denwood</strain>
        <strain evidence="10">Zambia</strain>
    </source>
</reference>
<evidence type="ECO:0000256" key="6">
    <source>
        <dbReference type="ARBA" id="ARBA00023121"/>
    </source>
</evidence>
<keyword evidence="4 8" id="KW-0831">Ubiquinone biosynthesis</keyword>
<sequence length="100" mass="11806">MISHFSHSITMYLIKISWYAKRLGVAYVYNLTELYMLQDKSPELSESWIFLRKRIEDLRSMKQMNLKAASISPVGNNNEIEWMKRDLIELEDSSKADEKS</sequence>
<evidence type="ECO:0000313" key="10">
    <source>
        <dbReference type="Proteomes" id="UP000269396"/>
    </source>
</evidence>
<keyword evidence="6 8" id="KW-0446">Lipid-binding</keyword>
<dbReference type="InterPro" id="IPR012762">
    <property type="entry name" value="Ubiq_biosynth_COQ9"/>
</dbReference>
<keyword evidence="7 8" id="KW-0496">Mitochondrion</keyword>
<dbReference type="InterPro" id="IPR013718">
    <property type="entry name" value="COQ9_C"/>
</dbReference>
<dbReference type="STRING" id="31246.A0A183PHL6"/>
<dbReference type="GO" id="GO:0006744">
    <property type="term" value="P:ubiquinone biosynthetic process"/>
    <property type="evidence" value="ECO:0007669"/>
    <property type="project" value="UniProtKB-UniRule"/>
</dbReference>
<evidence type="ECO:0000256" key="2">
    <source>
        <dbReference type="ARBA" id="ARBA00004749"/>
    </source>
</evidence>
<comment type="pathway">
    <text evidence="2 8">Cofactor biosynthesis; ubiquinone biosynthesis.</text>
</comment>
<evidence type="ECO:0000256" key="7">
    <source>
        <dbReference type="ARBA" id="ARBA00023128"/>
    </source>
</evidence>
<proteinExistence type="inferred from homology"/>
<comment type="subcellular location">
    <subcellularLocation>
        <location evidence="1 8">Mitochondrion</location>
    </subcellularLocation>
</comment>
<dbReference type="GO" id="GO:0005743">
    <property type="term" value="C:mitochondrial inner membrane"/>
    <property type="evidence" value="ECO:0007669"/>
    <property type="project" value="TreeGrafter"/>
</dbReference>
<evidence type="ECO:0000256" key="3">
    <source>
        <dbReference type="ARBA" id="ARBA00010766"/>
    </source>
</evidence>
<evidence type="ECO:0000256" key="5">
    <source>
        <dbReference type="ARBA" id="ARBA00022946"/>
    </source>
</evidence>
<dbReference type="PANTHER" id="PTHR21427">
    <property type="entry name" value="UBIQUINONE BIOSYNTHESIS PROTEIN COQ9, MITOCHONDRIAL"/>
    <property type="match status" value="1"/>
</dbReference>
<dbReference type="PANTHER" id="PTHR21427:SF19">
    <property type="entry name" value="UBIQUINONE BIOSYNTHESIS PROTEIN COQ9, MITOCHONDRIAL"/>
    <property type="match status" value="1"/>
</dbReference>
<name>A0A183PHL6_9TREM</name>
<accession>A0A183PHL6</accession>
<dbReference type="GO" id="GO:0008289">
    <property type="term" value="F:lipid binding"/>
    <property type="evidence" value="ECO:0007669"/>
    <property type="project" value="UniProtKB-UniRule"/>
</dbReference>
<evidence type="ECO:0000256" key="8">
    <source>
        <dbReference type="RuleBase" id="RU366063"/>
    </source>
</evidence>
<evidence type="ECO:0000256" key="1">
    <source>
        <dbReference type="ARBA" id="ARBA00004173"/>
    </source>
</evidence>
<dbReference type="Proteomes" id="UP000269396">
    <property type="component" value="Unassembled WGS sequence"/>
</dbReference>
<organism evidence="9 10">
    <name type="scientific">Schistosoma mattheei</name>
    <dbReference type="NCBI Taxonomy" id="31246"/>
    <lineage>
        <taxon>Eukaryota</taxon>
        <taxon>Metazoa</taxon>
        <taxon>Spiralia</taxon>
        <taxon>Lophotrochozoa</taxon>
        <taxon>Platyhelminthes</taxon>
        <taxon>Trematoda</taxon>
        <taxon>Digenea</taxon>
        <taxon>Strigeidida</taxon>
        <taxon>Schistosomatoidea</taxon>
        <taxon>Schistosomatidae</taxon>
        <taxon>Schistosoma</taxon>
    </lineage>
</organism>
<comment type="function">
    <text evidence="8">Membrane-associated protein that warps the membrane surface to access and bind aromatic isoprenes with high specificity, including ubiquinone (CoQ) isoprene intermediates and presents them directly to Coq7, therefore facilitating the Coq7-mediated hydroxylase step. Participates in the biosynthesis of coenzyme Q, also named ubiquinone, an essential lipid-soluble electron transporter for aerobic cellular respiration.</text>
</comment>